<evidence type="ECO:0000313" key="3">
    <source>
        <dbReference type="Proteomes" id="UP001197093"/>
    </source>
</evidence>
<organism evidence="2 3">
    <name type="scientific">Staphylotrichum longicolle</name>
    <dbReference type="NCBI Taxonomy" id="669026"/>
    <lineage>
        <taxon>Eukaryota</taxon>
        <taxon>Fungi</taxon>
        <taxon>Dikarya</taxon>
        <taxon>Ascomycota</taxon>
        <taxon>Pezizomycotina</taxon>
        <taxon>Sordariomycetes</taxon>
        <taxon>Sordariomycetidae</taxon>
        <taxon>Sordariales</taxon>
        <taxon>Chaetomiaceae</taxon>
        <taxon>Staphylotrichum</taxon>
    </lineage>
</organism>
<proteinExistence type="predicted"/>
<protein>
    <submittedName>
        <fullName evidence="2">Uncharacterized protein</fullName>
    </submittedName>
</protein>
<dbReference type="Proteomes" id="UP001197093">
    <property type="component" value="Unassembled WGS sequence"/>
</dbReference>
<name>A0AAD4EU82_9PEZI</name>
<dbReference type="EMBL" id="JAHCVI010000003">
    <property type="protein sequence ID" value="KAG7287609.1"/>
    <property type="molecule type" value="Genomic_DNA"/>
</dbReference>
<evidence type="ECO:0000256" key="1">
    <source>
        <dbReference type="SAM" id="MobiDB-lite"/>
    </source>
</evidence>
<evidence type="ECO:0000313" key="2">
    <source>
        <dbReference type="EMBL" id="KAG7287609.1"/>
    </source>
</evidence>
<accession>A0AAD4EU82</accession>
<comment type="caution">
    <text evidence="2">The sequence shown here is derived from an EMBL/GenBank/DDBJ whole genome shotgun (WGS) entry which is preliminary data.</text>
</comment>
<gene>
    <name evidence="2" type="ORF">NEMBOFW57_007121</name>
</gene>
<reference evidence="2" key="1">
    <citation type="submission" date="2023-02" db="EMBL/GenBank/DDBJ databases">
        <authorList>
            <person name="Palmer J.M."/>
        </authorList>
    </citation>
    <scope>NUCLEOTIDE SEQUENCE</scope>
    <source>
        <strain evidence="2">FW57</strain>
    </source>
</reference>
<keyword evidence="3" id="KW-1185">Reference proteome</keyword>
<dbReference type="AlphaFoldDB" id="A0AAD4EU82"/>
<sequence length="431" mass="48329">MQKSKALSSLRNIFPPIHQPLPMNKNDTQRLLDAIKASFRTQLDEEHGWTVPDRIKTLSPTNSDITYLPSPADPLAANQIQSRSRLAPAAGSPALQQQRHGTRPTDRHIHAIVNNPLFSAGESTKISTTSAAPWEAHKAIFEKAVARGLMTIPRAQGFLMLVKYEVKKSKYLRLGDGLKETGAGLLVLQWLRSSGQERSLEFLSNQAFKRLLLQFVVAEGLEDVAWGWFERLLKQERISGEAFKHEAASASLLGSLVQARVAGLMELEGAYATLMRAETIVKENHAIPDVLYLAWTSLAWETTLNSSHRPKPPVDLFNSFVALGQTIQSRPLDRAHINLHHPLSPSAKRAVEFLTGQDAFARLPANARQMAWKENWVRKASKVERYVHHLRFLGIDTIHHLLQANENEEASRLWELLDKHVGFILPPKLIA</sequence>
<feature type="region of interest" description="Disordered" evidence="1">
    <location>
        <begin position="84"/>
        <end position="106"/>
    </location>
</feature>